<gene>
    <name evidence="1" type="ORF">SAMN02745118_01355</name>
</gene>
<dbReference type="STRING" id="142842.SAMN02745118_01355"/>
<dbReference type="EMBL" id="FUWM01000010">
    <property type="protein sequence ID" value="SJZ62383.1"/>
    <property type="molecule type" value="Genomic_DNA"/>
</dbReference>
<dbReference type="Pfam" id="PF14097">
    <property type="entry name" value="SpoVAE"/>
    <property type="match status" value="1"/>
</dbReference>
<protein>
    <submittedName>
        <fullName evidence="1">Stage V sporulation protein AE</fullName>
    </submittedName>
</protein>
<organism evidence="1 2">
    <name type="scientific">Selenihalanaerobacter shriftii</name>
    <dbReference type="NCBI Taxonomy" id="142842"/>
    <lineage>
        <taxon>Bacteria</taxon>
        <taxon>Bacillati</taxon>
        <taxon>Bacillota</taxon>
        <taxon>Clostridia</taxon>
        <taxon>Halanaerobiales</taxon>
        <taxon>Halobacteroidaceae</taxon>
        <taxon>Selenihalanaerobacter</taxon>
    </lineage>
</organism>
<name>A0A1T4M5X9_9FIRM</name>
<dbReference type="InterPro" id="IPR025914">
    <property type="entry name" value="SpoVAE"/>
</dbReference>
<evidence type="ECO:0000313" key="2">
    <source>
        <dbReference type="Proteomes" id="UP000190625"/>
    </source>
</evidence>
<proteinExistence type="predicted"/>
<dbReference type="Proteomes" id="UP000190625">
    <property type="component" value="Unassembled WGS sequence"/>
</dbReference>
<keyword evidence="2" id="KW-1185">Reference proteome</keyword>
<dbReference type="OrthoDB" id="1679631at2"/>
<dbReference type="RefSeq" id="WP_078809836.1">
    <property type="nucleotide sequence ID" value="NZ_FUWM01000010.1"/>
</dbReference>
<evidence type="ECO:0000313" key="1">
    <source>
        <dbReference type="EMBL" id="SJZ62383.1"/>
    </source>
</evidence>
<accession>A0A1T4M5X9</accession>
<reference evidence="2" key="1">
    <citation type="submission" date="2017-02" db="EMBL/GenBank/DDBJ databases">
        <authorList>
            <person name="Varghese N."/>
            <person name="Submissions S."/>
        </authorList>
    </citation>
    <scope>NUCLEOTIDE SEQUENCE [LARGE SCALE GENOMIC DNA]</scope>
    <source>
        <strain evidence="2">ATCC BAA-73</strain>
    </source>
</reference>
<sequence>MSKKNVIVVTDGDETACEAVETVGKKLGLRTISKSSGNPTTMSGKRIVDLIKEAKSDTVLVMFDDQGNKNKGPGEEAMEIVLASDEIKILGILAVASGTKEVEGIKPDFSVDNNAKIVEGPVDKEGNSEIKGHLYLEGDTVDVINKFKPPLLVGIGDIGKMNKEDKVGKGSPITTKAIEEILSRSGVSYERDI</sequence>
<dbReference type="AlphaFoldDB" id="A0A1T4M5X9"/>